<dbReference type="Gene3D" id="3.90.550.10">
    <property type="entry name" value="Spore Coat Polysaccharide Biosynthesis Protein SpsA, Chain A"/>
    <property type="match status" value="1"/>
</dbReference>
<dbReference type="InterPro" id="IPR029044">
    <property type="entry name" value="Nucleotide-diphossugar_trans"/>
</dbReference>
<keyword evidence="1" id="KW-0548">Nucleotidyltransferase</keyword>
<dbReference type="PANTHER" id="PTHR42866">
    <property type="entry name" value="3-DEOXY-MANNO-OCTULOSONATE CYTIDYLYLTRANSFERASE"/>
    <property type="match status" value="1"/>
</dbReference>
<accession>A0ABW2ZTZ6</accession>
<dbReference type="Pfam" id="PF02348">
    <property type="entry name" value="CTP_transf_3"/>
    <property type="match status" value="1"/>
</dbReference>
<dbReference type="PANTHER" id="PTHR42866:SF1">
    <property type="entry name" value="SPORE COAT POLYSACCHARIDE BIOSYNTHESIS PROTEIN SPSF"/>
    <property type="match status" value="1"/>
</dbReference>
<reference evidence="2" key="1">
    <citation type="journal article" date="2019" name="Int. J. Syst. Evol. Microbiol.">
        <title>The Global Catalogue of Microorganisms (GCM) 10K type strain sequencing project: providing services to taxonomists for standard genome sequencing and annotation.</title>
        <authorList>
            <consortium name="The Broad Institute Genomics Platform"/>
            <consortium name="The Broad Institute Genome Sequencing Center for Infectious Disease"/>
            <person name="Wu L."/>
            <person name="Ma J."/>
        </authorList>
    </citation>
    <scope>NUCLEOTIDE SEQUENCE [LARGE SCALE GENOMIC DNA]</scope>
    <source>
        <strain evidence="2">CCUG 50754</strain>
    </source>
</reference>
<dbReference type="SUPFAM" id="SSF53448">
    <property type="entry name" value="Nucleotide-diphospho-sugar transferases"/>
    <property type="match status" value="1"/>
</dbReference>
<protein>
    <submittedName>
        <fullName evidence="1">Cytidylyltransferase domain-containing protein</fullName>
    </submittedName>
</protein>
<keyword evidence="1" id="KW-0808">Transferase</keyword>
<organism evidence="1 2">
    <name type="scientific">Microbacterium koreense</name>
    <dbReference type="NCBI Taxonomy" id="323761"/>
    <lineage>
        <taxon>Bacteria</taxon>
        <taxon>Bacillati</taxon>
        <taxon>Actinomycetota</taxon>
        <taxon>Actinomycetes</taxon>
        <taxon>Micrococcales</taxon>
        <taxon>Microbacteriaceae</taxon>
        <taxon>Microbacterium</taxon>
    </lineage>
</organism>
<dbReference type="CDD" id="cd02518">
    <property type="entry name" value="GT2_SpsF"/>
    <property type="match status" value="1"/>
</dbReference>
<proteinExistence type="predicted"/>
<dbReference type="EMBL" id="JBHTIM010000001">
    <property type="protein sequence ID" value="MFD0782100.1"/>
    <property type="molecule type" value="Genomic_DNA"/>
</dbReference>
<keyword evidence="2" id="KW-1185">Reference proteome</keyword>
<evidence type="ECO:0000313" key="1">
    <source>
        <dbReference type="EMBL" id="MFD0782100.1"/>
    </source>
</evidence>
<name>A0ABW2ZTZ6_9MICO</name>
<dbReference type="InterPro" id="IPR003329">
    <property type="entry name" value="Cytidylyl_trans"/>
</dbReference>
<comment type="caution">
    <text evidence="1">The sequence shown here is derived from an EMBL/GenBank/DDBJ whole genome shotgun (WGS) entry which is preliminary data.</text>
</comment>
<evidence type="ECO:0000313" key="2">
    <source>
        <dbReference type="Proteomes" id="UP001597042"/>
    </source>
</evidence>
<sequence>MTTTAVIQARMGSKRLPGKVLRELAGVPILERICRAVAQSGVEDVVVATSDSTADDPIAAFATRLGVAVTRGSESDVLSRFGRVLEEHPRTIEVVRVTADCPFVDGHVIDEVIDALRRETADFAANRLPPPFQRTYPVGLDVEVCTADALRMANKEATMPHQREHVMPFLYENPERFHVALLDLEEPLGEFRWTVDSPQDLAAAEALAEIVGAEPVPWRTVLDAATRHPWIGEINAASVQRSLRHHE</sequence>
<gene>
    <name evidence="1" type="ORF">ACFQZV_12430</name>
</gene>
<dbReference type="GO" id="GO:0016779">
    <property type="term" value="F:nucleotidyltransferase activity"/>
    <property type="evidence" value="ECO:0007669"/>
    <property type="project" value="UniProtKB-KW"/>
</dbReference>
<dbReference type="Proteomes" id="UP001597042">
    <property type="component" value="Unassembled WGS sequence"/>
</dbReference>
<dbReference type="RefSeq" id="WP_378753387.1">
    <property type="nucleotide sequence ID" value="NZ_JBHSSV010000015.1"/>
</dbReference>